<accession>A0A7Y6ITT7</accession>
<dbReference type="SUPFAM" id="SSF52540">
    <property type="entry name" value="P-loop containing nucleoside triphosphate hydrolases"/>
    <property type="match status" value="1"/>
</dbReference>
<dbReference type="Gene3D" id="3.40.50.300">
    <property type="entry name" value="P-loop containing nucleotide triphosphate hydrolases"/>
    <property type="match status" value="1"/>
</dbReference>
<evidence type="ECO:0000313" key="3">
    <source>
        <dbReference type="Proteomes" id="UP000546126"/>
    </source>
</evidence>
<name>A0A7Y6ITT7_9ACTN</name>
<reference evidence="2 3" key="1">
    <citation type="submission" date="2020-06" db="EMBL/GenBank/DDBJ databases">
        <authorList>
            <person name="Chanama M."/>
        </authorList>
    </citation>
    <scope>NUCLEOTIDE SEQUENCE [LARGE SCALE GENOMIC DNA]</scope>
    <source>
        <strain evidence="2 3">TBRC6557</strain>
    </source>
</reference>
<proteinExistence type="predicted"/>
<feature type="region of interest" description="Disordered" evidence="1">
    <location>
        <begin position="1"/>
        <end position="27"/>
    </location>
</feature>
<dbReference type="AlphaFoldDB" id="A0A7Y6ITT7"/>
<evidence type="ECO:0000313" key="2">
    <source>
        <dbReference type="EMBL" id="NUW44277.1"/>
    </source>
</evidence>
<dbReference type="Pfam" id="PF13671">
    <property type="entry name" value="AAA_33"/>
    <property type="match status" value="1"/>
</dbReference>
<dbReference type="InterPro" id="IPR027417">
    <property type="entry name" value="P-loop_NTPase"/>
</dbReference>
<sequence>MSSSGPSTSSSSTRSGGEPSFSPHPPHLTYPGWVQSLARRIRALEPSCGPVRLVAVDGPAGSGKTTYADRLAAALGCQVVHSDDFPVPWEEGPGPWFAALEESVLRPLAAGRPGAYRRYDWARGAYAETVTVPVAPALVIEGVGTARRSAARLIAFTVWVEAPPDVRLRRVLRRDGPGLEQAWHAWFKAEQAWFAEDGTRERADLVHRT</sequence>
<organism evidence="2 3">
    <name type="scientific">Nonomuraea rhodomycinica</name>
    <dbReference type="NCBI Taxonomy" id="1712872"/>
    <lineage>
        <taxon>Bacteria</taxon>
        <taxon>Bacillati</taxon>
        <taxon>Actinomycetota</taxon>
        <taxon>Actinomycetes</taxon>
        <taxon>Streptosporangiales</taxon>
        <taxon>Streptosporangiaceae</taxon>
        <taxon>Nonomuraea</taxon>
    </lineage>
</organism>
<feature type="compositionally biased region" description="Low complexity" evidence="1">
    <location>
        <begin position="1"/>
        <end position="21"/>
    </location>
</feature>
<comment type="caution">
    <text evidence="2">The sequence shown here is derived from an EMBL/GenBank/DDBJ whole genome shotgun (WGS) entry which is preliminary data.</text>
</comment>
<gene>
    <name evidence="2" type="ORF">HT134_29745</name>
</gene>
<dbReference type="EMBL" id="JABWGO010000008">
    <property type="protein sequence ID" value="NUW44277.1"/>
    <property type="molecule type" value="Genomic_DNA"/>
</dbReference>
<protein>
    <submittedName>
        <fullName evidence="2">AAA family ATPase</fullName>
    </submittedName>
</protein>
<keyword evidence="3" id="KW-1185">Reference proteome</keyword>
<dbReference type="Proteomes" id="UP000546126">
    <property type="component" value="Unassembled WGS sequence"/>
</dbReference>
<evidence type="ECO:0000256" key="1">
    <source>
        <dbReference type="SAM" id="MobiDB-lite"/>
    </source>
</evidence>